<proteinExistence type="predicted"/>
<protein>
    <submittedName>
        <fullName evidence="1">Uncharacterized protein</fullName>
    </submittedName>
</protein>
<evidence type="ECO:0000313" key="1">
    <source>
        <dbReference type="EMBL" id="GBN53428.1"/>
    </source>
</evidence>
<gene>
    <name evidence="1" type="ORF">AVEN_172065_1</name>
</gene>
<dbReference type="Proteomes" id="UP000499080">
    <property type="component" value="Unassembled WGS sequence"/>
</dbReference>
<reference evidence="1 2" key="1">
    <citation type="journal article" date="2019" name="Sci. Rep.">
        <title>Orb-weaving spider Araneus ventricosus genome elucidates the spidroin gene catalogue.</title>
        <authorList>
            <person name="Kono N."/>
            <person name="Nakamura H."/>
            <person name="Ohtoshi R."/>
            <person name="Moran D.A.P."/>
            <person name="Shinohara A."/>
            <person name="Yoshida Y."/>
            <person name="Fujiwara M."/>
            <person name="Mori M."/>
            <person name="Tomita M."/>
            <person name="Arakawa K."/>
        </authorList>
    </citation>
    <scope>NUCLEOTIDE SEQUENCE [LARGE SCALE GENOMIC DNA]</scope>
</reference>
<dbReference type="EMBL" id="BGPR01011882">
    <property type="protein sequence ID" value="GBN53428.1"/>
    <property type="molecule type" value="Genomic_DNA"/>
</dbReference>
<keyword evidence="2" id="KW-1185">Reference proteome</keyword>
<name>A0A4Y2PNA2_ARAVE</name>
<organism evidence="1 2">
    <name type="scientific">Araneus ventricosus</name>
    <name type="common">Orbweaver spider</name>
    <name type="synonym">Epeira ventricosa</name>
    <dbReference type="NCBI Taxonomy" id="182803"/>
    <lineage>
        <taxon>Eukaryota</taxon>
        <taxon>Metazoa</taxon>
        <taxon>Ecdysozoa</taxon>
        <taxon>Arthropoda</taxon>
        <taxon>Chelicerata</taxon>
        <taxon>Arachnida</taxon>
        <taxon>Araneae</taxon>
        <taxon>Araneomorphae</taxon>
        <taxon>Entelegynae</taxon>
        <taxon>Araneoidea</taxon>
        <taxon>Araneidae</taxon>
        <taxon>Araneus</taxon>
    </lineage>
</organism>
<comment type="caution">
    <text evidence="1">The sequence shown here is derived from an EMBL/GenBank/DDBJ whole genome shotgun (WGS) entry which is preliminary data.</text>
</comment>
<accession>A0A4Y2PNA2</accession>
<dbReference type="AlphaFoldDB" id="A0A4Y2PNA2"/>
<evidence type="ECO:0000313" key="2">
    <source>
        <dbReference type="Proteomes" id="UP000499080"/>
    </source>
</evidence>
<sequence>MNRHCSSPKKKNFELHLFEEHDFDESPIVELKKEKNFGPGLFVCEHDFDESLNVRTEKESTSELFCLGEHDFDICHCSNPKEKFLTLLSVNTILMNHIARN</sequence>